<protein>
    <submittedName>
        <fullName evidence="1">Uncharacterized protein</fullName>
    </submittedName>
</protein>
<evidence type="ECO:0000313" key="1">
    <source>
        <dbReference type="EMBL" id="KAF2675349.1"/>
    </source>
</evidence>
<proteinExistence type="predicted"/>
<reference evidence="1" key="1">
    <citation type="journal article" date="2020" name="Stud. Mycol.">
        <title>101 Dothideomycetes genomes: a test case for predicting lifestyles and emergence of pathogens.</title>
        <authorList>
            <person name="Haridas S."/>
            <person name="Albert R."/>
            <person name="Binder M."/>
            <person name="Bloem J."/>
            <person name="Labutti K."/>
            <person name="Salamov A."/>
            <person name="Andreopoulos B."/>
            <person name="Baker S."/>
            <person name="Barry K."/>
            <person name="Bills G."/>
            <person name="Bluhm B."/>
            <person name="Cannon C."/>
            <person name="Castanera R."/>
            <person name="Culley D."/>
            <person name="Daum C."/>
            <person name="Ezra D."/>
            <person name="Gonzalez J."/>
            <person name="Henrissat B."/>
            <person name="Kuo A."/>
            <person name="Liang C."/>
            <person name="Lipzen A."/>
            <person name="Lutzoni F."/>
            <person name="Magnuson J."/>
            <person name="Mondo S."/>
            <person name="Nolan M."/>
            <person name="Ohm R."/>
            <person name="Pangilinan J."/>
            <person name="Park H.-J."/>
            <person name="Ramirez L."/>
            <person name="Alfaro M."/>
            <person name="Sun H."/>
            <person name="Tritt A."/>
            <person name="Yoshinaga Y."/>
            <person name="Zwiers L.-H."/>
            <person name="Turgeon B."/>
            <person name="Goodwin S."/>
            <person name="Spatafora J."/>
            <person name="Crous P."/>
            <person name="Grigoriev I."/>
        </authorList>
    </citation>
    <scope>NUCLEOTIDE SEQUENCE</scope>
    <source>
        <strain evidence="1">CBS 115976</strain>
    </source>
</reference>
<sequence length="282" mass="30707">MATPTPHLTDPILASFLQPSFDPAAYLNSTLPPLSSTPKPSQNATSLANLSSETQSLLATLNAQATRLTNTLTQLTDDILRTGSRLAYQVDVLRGESTALNDTFSERLQPEIDLFVPPPSEDVDAEETLDQQEQEGAFKLLLTPNEPAHIARLRLLTHVRARLDSVIRVFGSAIAWPTPATSSHSFISVSAPPSSEADIKAKEYAEGLRAELAEAVVAGDEEGAYAKVEELRGLMGVWKGTAEERSRDKFISDLVKMVEDMVHDRDGTQAQDDQAYLTGIYT</sequence>
<dbReference type="Proteomes" id="UP000799302">
    <property type="component" value="Unassembled WGS sequence"/>
</dbReference>
<name>A0A6A6USN4_9PEZI</name>
<dbReference type="EMBL" id="MU004230">
    <property type="protein sequence ID" value="KAF2675349.1"/>
    <property type="molecule type" value="Genomic_DNA"/>
</dbReference>
<dbReference type="AlphaFoldDB" id="A0A6A6USN4"/>
<gene>
    <name evidence="1" type="ORF">BT63DRAFT_35296</name>
</gene>
<organism evidence="1 2">
    <name type="scientific">Microthyrium microscopicum</name>
    <dbReference type="NCBI Taxonomy" id="703497"/>
    <lineage>
        <taxon>Eukaryota</taxon>
        <taxon>Fungi</taxon>
        <taxon>Dikarya</taxon>
        <taxon>Ascomycota</taxon>
        <taxon>Pezizomycotina</taxon>
        <taxon>Dothideomycetes</taxon>
        <taxon>Dothideomycetes incertae sedis</taxon>
        <taxon>Microthyriales</taxon>
        <taxon>Microthyriaceae</taxon>
        <taxon>Microthyrium</taxon>
    </lineage>
</organism>
<accession>A0A6A6USN4</accession>
<evidence type="ECO:0000313" key="2">
    <source>
        <dbReference type="Proteomes" id="UP000799302"/>
    </source>
</evidence>
<dbReference type="Gene3D" id="6.10.250.2790">
    <property type="match status" value="1"/>
</dbReference>
<dbReference type="OrthoDB" id="5413829at2759"/>
<keyword evidence="2" id="KW-1185">Reference proteome</keyword>